<sequence>MSAQQPPTSTAGQWRSYFDALIDGCYYYTGLPLSHNPSHQARKRIADERRERLHGASIAAPGTSQPQTPSQSPSTSTPDALKQTQSPVRQWTTEADFARRLHESGKPAIVVLSVNGDAFSEQFKPHFYRTAAEFHEAVDFVWVWKVMIIGFVDGRIQLGSSIWAIRAGQVRECPSVLSFSPGDHFPTCRAL</sequence>
<feature type="compositionally biased region" description="Low complexity" evidence="1">
    <location>
        <begin position="63"/>
        <end position="78"/>
    </location>
</feature>
<dbReference type="EMBL" id="KE346362">
    <property type="protein sequence ID" value="KJE91319.1"/>
    <property type="molecule type" value="Genomic_DNA"/>
</dbReference>
<dbReference type="Proteomes" id="UP000008743">
    <property type="component" value="Unassembled WGS sequence"/>
</dbReference>
<organism evidence="2 3">
    <name type="scientific">Capsaspora owczarzaki (strain ATCC 30864)</name>
    <dbReference type="NCBI Taxonomy" id="595528"/>
    <lineage>
        <taxon>Eukaryota</taxon>
        <taxon>Filasterea</taxon>
        <taxon>Capsaspora</taxon>
    </lineage>
</organism>
<accession>A0A0D2X1S5</accession>
<name>A0A0D2X1S5_CAPO3</name>
<keyword evidence="3" id="KW-1185">Reference proteome</keyword>
<reference evidence="3" key="1">
    <citation type="submission" date="2011-02" db="EMBL/GenBank/DDBJ databases">
        <title>The Genome Sequence of Capsaspora owczarzaki ATCC 30864.</title>
        <authorList>
            <person name="Russ C."/>
            <person name="Cuomo C."/>
            <person name="Burger G."/>
            <person name="Gray M.W."/>
            <person name="Holland P.W.H."/>
            <person name="King N."/>
            <person name="Lang F.B.F."/>
            <person name="Roger A.J."/>
            <person name="Ruiz-Trillo I."/>
            <person name="Young S.K."/>
            <person name="Zeng Q."/>
            <person name="Gargeya S."/>
            <person name="Alvarado L."/>
            <person name="Berlin A."/>
            <person name="Chapman S.B."/>
            <person name="Chen Z."/>
            <person name="Freedman E."/>
            <person name="Gellesch M."/>
            <person name="Goldberg J."/>
            <person name="Griggs A."/>
            <person name="Gujja S."/>
            <person name="Heilman E."/>
            <person name="Heiman D."/>
            <person name="Howarth C."/>
            <person name="Mehta T."/>
            <person name="Neiman D."/>
            <person name="Pearson M."/>
            <person name="Roberts A."/>
            <person name="Saif S."/>
            <person name="Shea T."/>
            <person name="Shenoy N."/>
            <person name="Sisk P."/>
            <person name="Stolte C."/>
            <person name="Sykes S."/>
            <person name="White J."/>
            <person name="Yandava C."/>
            <person name="Haas B."/>
            <person name="Nusbaum C."/>
            <person name="Birren B."/>
        </authorList>
    </citation>
    <scope>NUCLEOTIDE SEQUENCE</scope>
    <source>
        <strain evidence="3">ATCC 30864</strain>
    </source>
</reference>
<gene>
    <name evidence="2" type="ORF">CAOG_002471</name>
</gene>
<evidence type="ECO:0000313" key="3">
    <source>
        <dbReference type="Proteomes" id="UP000008743"/>
    </source>
</evidence>
<feature type="region of interest" description="Disordered" evidence="1">
    <location>
        <begin position="56"/>
        <end position="89"/>
    </location>
</feature>
<dbReference type="AlphaFoldDB" id="A0A0D2X1S5"/>
<proteinExistence type="predicted"/>
<evidence type="ECO:0000256" key="1">
    <source>
        <dbReference type="SAM" id="MobiDB-lite"/>
    </source>
</evidence>
<evidence type="ECO:0000313" key="2">
    <source>
        <dbReference type="EMBL" id="KJE91319.1"/>
    </source>
</evidence>
<protein>
    <submittedName>
        <fullName evidence="2">Uncharacterized protein</fullName>
    </submittedName>
</protein>